<reference evidence="14 15" key="1">
    <citation type="journal article" date="2011" name="Front. Microbiol.">
        <title>Genomic signatures of strain selection and enhancement in Bacillus atrophaeus var. globigii, a historical biowarfare simulant.</title>
        <authorList>
            <person name="Gibbons H.S."/>
            <person name="Broomall S.M."/>
            <person name="McNew L.A."/>
            <person name="Daligault H."/>
            <person name="Chapman C."/>
            <person name="Bruce D."/>
            <person name="Karavis M."/>
            <person name="Krepps M."/>
            <person name="McGregor P.A."/>
            <person name="Hong C."/>
            <person name="Park K.H."/>
            <person name="Akmal A."/>
            <person name="Feldman A."/>
            <person name="Lin J.S."/>
            <person name="Chang W.E."/>
            <person name="Higgs B.W."/>
            <person name="Demirev P."/>
            <person name="Lindquist J."/>
            <person name="Liem A."/>
            <person name="Fochler E."/>
            <person name="Read T.D."/>
            <person name="Tapia R."/>
            <person name="Johnson S."/>
            <person name="Bishop-Lilly K.A."/>
            <person name="Detter C."/>
            <person name="Han C."/>
            <person name="Sozhamannan S."/>
            <person name="Rosenzweig C.N."/>
            <person name="Skowronski E.W."/>
        </authorList>
    </citation>
    <scope>NUCLEOTIDE SEQUENCE [LARGE SCALE GENOMIC DNA]</scope>
    <source>
        <strain evidence="14 15">MLST1</strain>
    </source>
</reference>
<feature type="domain" description="UvrD-like helicase C-terminal" evidence="12">
    <location>
        <begin position="593"/>
        <end position="640"/>
    </location>
</feature>
<dbReference type="SUPFAM" id="SSF52540">
    <property type="entry name" value="P-loop containing nucleoside triphosphate hydrolases"/>
    <property type="match status" value="1"/>
</dbReference>
<keyword evidence="10 11" id="KW-0413">Isomerase</keyword>
<dbReference type="GO" id="GO:0043139">
    <property type="term" value="F:5'-3' DNA helicase activity"/>
    <property type="evidence" value="ECO:0007669"/>
    <property type="project" value="UniProtKB-UniRule"/>
</dbReference>
<evidence type="ECO:0000256" key="5">
    <source>
        <dbReference type="ARBA" id="ARBA00022806"/>
    </source>
</evidence>
<dbReference type="GO" id="GO:0005524">
    <property type="term" value="F:ATP binding"/>
    <property type="evidence" value="ECO:0007669"/>
    <property type="project" value="UniProtKB-UniRule"/>
</dbReference>
<comment type="function">
    <text evidence="11">A helicase/nuclease that prepares dsDNA breaks (DSB) for recombinational DNA repair. Binds to DSBs and unwinds DNA via a highly rapid and processive ATP-dependent bidirectional helicase activity. Unwinds dsDNA until it encounters a Chi (crossover hotspot instigator) sequence from the 3' direction. Cuts ssDNA a few nucleotides 3' to the Chi site. The properties and activities of the enzyme are changed at Chi. The Chi-altered holoenzyme produces a long 3'-ssDNA overhang and facilitates RecA-binding to the ssDNA for homologous DNA recombination and repair. Holoenzyme degrades any linearized DNA that is unable to undergo homologous recombination. In the holoenzyme this subunit has ssDNA-dependent ATPase and 5'-3' helicase activity. When added to pre-assembled RecBC greatly stimulates nuclease activity and augments holoenzyme processivity. Negatively regulates the RecA-loading ability of RecBCD.</text>
</comment>
<evidence type="ECO:0000256" key="8">
    <source>
        <dbReference type="ARBA" id="ARBA00023125"/>
    </source>
</evidence>
<dbReference type="Gene3D" id="3.40.50.300">
    <property type="entry name" value="P-loop containing nucleotide triphosphate hydrolases"/>
    <property type="match status" value="3"/>
</dbReference>
<dbReference type="InterPro" id="IPR027785">
    <property type="entry name" value="UvrD-like_helicase_C"/>
</dbReference>
<dbReference type="GO" id="GO:0003677">
    <property type="term" value="F:DNA binding"/>
    <property type="evidence" value="ECO:0007669"/>
    <property type="project" value="UniProtKB-UniRule"/>
</dbReference>
<protein>
    <recommendedName>
        <fullName evidence="11">RecBCD enzyme subunit RecD</fullName>
        <ecNumber evidence="11">5.6.2.3</ecNumber>
    </recommendedName>
    <alternativeName>
        <fullName evidence="11">DNA 5'-3' helicase subunit RecD</fullName>
    </alternativeName>
    <alternativeName>
        <fullName evidence="11">Exonuclease V subunit RecD</fullName>
        <shortName evidence="11">ExoV subunit RecD</shortName>
    </alternativeName>
    <alternativeName>
        <fullName evidence="11">Helicase/nuclease RecBCD subunit RecD</fullName>
    </alternativeName>
</protein>
<dbReference type="HAMAP" id="MF_01487">
    <property type="entry name" value="RecD"/>
    <property type="match status" value="1"/>
</dbReference>
<evidence type="ECO:0000256" key="10">
    <source>
        <dbReference type="ARBA" id="ARBA00023235"/>
    </source>
</evidence>
<dbReference type="Pfam" id="PF13245">
    <property type="entry name" value="AAA_19"/>
    <property type="match status" value="1"/>
</dbReference>
<gene>
    <name evidence="11 14" type="primary">recD</name>
    <name evidence="14" type="ORF">CWE09_01525</name>
</gene>
<keyword evidence="8 11" id="KW-0238">DNA-binding</keyword>
<dbReference type="AlphaFoldDB" id="A0A432W5U5"/>
<feature type="binding site" evidence="11">
    <location>
        <begin position="201"/>
        <end position="208"/>
    </location>
    <ligand>
        <name>ATP</name>
        <dbReference type="ChEBI" id="CHEBI:30616"/>
    </ligand>
</feature>
<dbReference type="InterPro" id="IPR049550">
    <property type="entry name" value="RecD_N"/>
</dbReference>
<evidence type="ECO:0000256" key="6">
    <source>
        <dbReference type="ARBA" id="ARBA00022839"/>
    </source>
</evidence>
<comment type="subunit">
    <text evidence="11">Heterotrimer of RecB, RecC and RecD. All subunits contribute to DNA-binding.</text>
</comment>
<evidence type="ECO:0000256" key="7">
    <source>
        <dbReference type="ARBA" id="ARBA00022840"/>
    </source>
</evidence>
<dbReference type="Pfam" id="PF13538">
    <property type="entry name" value="UvrD_C_2"/>
    <property type="match status" value="1"/>
</dbReference>
<dbReference type="CDD" id="cd17933">
    <property type="entry name" value="DEXSc_RecD-like"/>
    <property type="match status" value="1"/>
</dbReference>
<evidence type="ECO:0000259" key="13">
    <source>
        <dbReference type="Pfam" id="PF21185"/>
    </source>
</evidence>
<name>A0A432W5U5_9GAMM</name>
<evidence type="ECO:0000313" key="15">
    <source>
        <dbReference type="Proteomes" id="UP000288293"/>
    </source>
</evidence>
<keyword evidence="2 11" id="KW-0547">Nucleotide-binding</keyword>
<keyword evidence="1 11" id="KW-0540">Nuclease</keyword>
<evidence type="ECO:0000259" key="12">
    <source>
        <dbReference type="Pfam" id="PF13538"/>
    </source>
</evidence>
<keyword evidence="9 11" id="KW-0234">DNA repair</keyword>
<evidence type="ECO:0000256" key="11">
    <source>
        <dbReference type="HAMAP-Rule" id="MF_01487"/>
    </source>
</evidence>
<dbReference type="NCBIfam" id="TIGR01447">
    <property type="entry name" value="recD"/>
    <property type="match status" value="1"/>
</dbReference>
<keyword evidence="6 11" id="KW-0269">Exonuclease</keyword>
<evidence type="ECO:0000256" key="3">
    <source>
        <dbReference type="ARBA" id="ARBA00022763"/>
    </source>
</evidence>
<evidence type="ECO:0000313" key="14">
    <source>
        <dbReference type="EMBL" id="RUO25444.1"/>
    </source>
</evidence>
<keyword evidence="5 11" id="KW-0347">Helicase</keyword>
<comment type="miscellaneous">
    <text evidence="11">In the RecBCD complex, RecB has a slow 3'-5' helicase, an exonuclease activity and loads RecA onto ssDNA, RecD has a fast 5'-3' helicase activity, while RecC stimulates the ATPase and processivity of the RecB helicase and contributes to recognition of the Chi site.</text>
</comment>
<dbReference type="EC" id="5.6.2.3" evidence="11"/>
<comment type="similarity">
    <text evidence="11">Belongs to the RecD family.</text>
</comment>
<keyword evidence="7 11" id="KW-0067">ATP-binding</keyword>
<organism evidence="14 15">
    <name type="scientific">Aliidiomarina minuta</name>
    <dbReference type="NCBI Taxonomy" id="880057"/>
    <lineage>
        <taxon>Bacteria</taxon>
        <taxon>Pseudomonadati</taxon>
        <taxon>Pseudomonadota</taxon>
        <taxon>Gammaproteobacteria</taxon>
        <taxon>Alteromonadales</taxon>
        <taxon>Idiomarinaceae</taxon>
        <taxon>Aliidiomarina</taxon>
    </lineage>
</organism>
<sequence length="666" mass="73171">MSELMRLLQNWQQAGWIGQLDMAFAKFVQQESDASDLVTLAAALLSHQVGRGHVCMDLEGLLKAPEQVLGLPPEHYRGAGAEPDEPVTPSLLLASVDLDTWLQQLSESNVVCQHNAPLVIAGRYLYLRRYWQHEHFIAEDLSRRMENSDSSVSPQLLPLLNQLFQPVKQKSTATQDMMSQVNWQKLACANTLRSQFSVITGGPGTGKTYTVVRLLALLHKLHGANGTNPPRILLAAPTGKAAARLKSSILQALGELKDPQKNPQLQNWHPIFAQINAESSTLHRMLGSQSRQRAGSFRYNKDNPLPADVLVIDEASMVDIEMMSAVLQALPVHARLILLGDKDQLASVEAGAVLGQLCAGAEAGGYDENTFNYLQSISDETELPASLAASGPVTSRLQHVIMLRVSRRFADQSGIGKLAFAVNAGDSSAVASIINVAGQAPYQDIQVLAAENAESASVKTLCQEGFASYLKLLKAGPGENASEQENDEWARKVLNEYAQFQLLTPVREGEWGVRRLNELVKGWLPRQGASNEQWYAGRPVMITANDYSLNLRNGDIGILLHRHSDDTKRVVFIDGDNKVRWVLPSRLTHVETAYAMTVHKSQGSEFTHTVMVMPDRDNPTLSKELLYTGITRAKERLSLVLPKPALLINTVTKPTQRLGGLRFGGE</sequence>
<comment type="catalytic activity">
    <reaction evidence="11">
        <text>ATP + H2O = ADP + phosphate + H(+)</text>
        <dbReference type="Rhea" id="RHEA:13065"/>
        <dbReference type="ChEBI" id="CHEBI:15377"/>
        <dbReference type="ChEBI" id="CHEBI:15378"/>
        <dbReference type="ChEBI" id="CHEBI:30616"/>
        <dbReference type="ChEBI" id="CHEBI:43474"/>
        <dbReference type="ChEBI" id="CHEBI:456216"/>
        <dbReference type="EC" id="5.6.2.3"/>
    </reaction>
</comment>
<dbReference type="PANTHER" id="PTHR43788">
    <property type="entry name" value="DNA2/NAM7 HELICASE FAMILY MEMBER"/>
    <property type="match status" value="1"/>
</dbReference>
<dbReference type="OrthoDB" id="9803432at2"/>
<dbReference type="GO" id="GO:0017116">
    <property type="term" value="F:single-stranded DNA helicase activity"/>
    <property type="evidence" value="ECO:0007669"/>
    <property type="project" value="TreeGrafter"/>
</dbReference>
<proteinExistence type="inferred from homology"/>
<dbReference type="GO" id="GO:0008854">
    <property type="term" value="F:exodeoxyribonuclease V activity"/>
    <property type="evidence" value="ECO:0007669"/>
    <property type="project" value="InterPro"/>
</dbReference>
<evidence type="ECO:0000256" key="9">
    <source>
        <dbReference type="ARBA" id="ARBA00023204"/>
    </source>
</evidence>
<dbReference type="InterPro" id="IPR050534">
    <property type="entry name" value="Coronavir_polyprotein_1ab"/>
</dbReference>
<comment type="caution">
    <text evidence="14">The sequence shown here is derived from an EMBL/GenBank/DDBJ whole genome shotgun (WGS) entry which is preliminary data.</text>
</comment>
<keyword evidence="3 11" id="KW-0227">DNA damage</keyword>
<dbReference type="Gene3D" id="1.10.10.1020">
    <property type="entry name" value="RecBCD complex, subunit RecD, N-terminal domain"/>
    <property type="match status" value="1"/>
</dbReference>
<keyword evidence="15" id="KW-1185">Reference proteome</keyword>
<accession>A0A432W5U5</accession>
<evidence type="ECO:0000256" key="1">
    <source>
        <dbReference type="ARBA" id="ARBA00022722"/>
    </source>
</evidence>
<dbReference type="InterPro" id="IPR041851">
    <property type="entry name" value="RecD_N_sf"/>
</dbReference>
<dbReference type="CDD" id="cd18809">
    <property type="entry name" value="SF1_C_RecD"/>
    <property type="match status" value="1"/>
</dbReference>
<dbReference type="Pfam" id="PF21185">
    <property type="entry name" value="RecD_N"/>
    <property type="match status" value="1"/>
</dbReference>
<dbReference type="EMBL" id="PIPL01000001">
    <property type="protein sequence ID" value="RUO25444.1"/>
    <property type="molecule type" value="Genomic_DNA"/>
</dbReference>
<dbReference type="InterPro" id="IPR027417">
    <property type="entry name" value="P-loop_NTPase"/>
</dbReference>
<evidence type="ECO:0000256" key="4">
    <source>
        <dbReference type="ARBA" id="ARBA00022801"/>
    </source>
</evidence>
<feature type="domain" description="RecBCD enzyme subunit RecD N-terminal" evidence="13">
    <location>
        <begin position="13"/>
        <end position="126"/>
    </location>
</feature>
<dbReference type="Proteomes" id="UP000288293">
    <property type="component" value="Unassembled WGS sequence"/>
</dbReference>
<keyword evidence="4 11" id="KW-0378">Hydrolase</keyword>
<dbReference type="RefSeq" id="WP_126802143.1">
    <property type="nucleotide sequence ID" value="NZ_PIPL01000001.1"/>
</dbReference>
<dbReference type="GO" id="GO:0016887">
    <property type="term" value="F:ATP hydrolysis activity"/>
    <property type="evidence" value="ECO:0007669"/>
    <property type="project" value="RHEA"/>
</dbReference>
<dbReference type="GO" id="GO:0000724">
    <property type="term" value="P:double-strand break repair via homologous recombination"/>
    <property type="evidence" value="ECO:0007669"/>
    <property type="project" value="UniProtKB-UniRule"/>
</dbReference>
<dbReference type="PANTHER" id="PTHR43788:SF6">
    <property type="entry name" value="DNA HELICASE B"/>
    <property type="match status" value="1"/>
</dbReference>
<dbReference type="InterPro" id="IPR006344">
    <property type="entry name" value="RecD"/>
</dbReference>
<evidence type="ECO:0000256" key="2">
    <source>
        <dbReference type="ARBA" id="ARBA00022741"/>
    </source>
</evidence>
<dbReference type="GO" id="GO:0009338">
    <property type="term" value="C:exodeoxyribonuclease V complex"/>
    <property type="evidence" value="ECO:0007669"/>
    <property type="project" value="InterPro"/>
</dbReference>